<evidence type="ECO:0000256" key="1">
    <source>
        <dbReference type="SAM" id="MobiDB-lite"/>
    </source>
</evidence>
<feature type="region of interest" description="Disordered" evidence="1">
    <location>
        <begin position="81"/>
        <end position="124"/>
    </location>
</feature>
<protein>
    <submittedName>
        <fullName evidence="2">Uncharacterized protein</fullName>
    </submittedName>
</protein>
<gene>
    <name evidence="2" type="ORF">VNO78_10422</name>
</gene>
<organism evidence="2 3">
    <name type="scientific">Psophocarpus tetragonolobus</name>
    <name type="common">Winged bean</name>
    <name type="synonym">Dolichos tetragonolobus</name>
    <dbReference type="NCBI Taxonomy" id="3891"/>
    <lineage>
        <taxon>Eukaryota</taxon>
        <taxon>Viridiplantae</taxon>
        <taxon>Streptophyta</taxon>
        <taxon>Embryophyta</taxon>
        <taxon>Tracheophyta</taxon>
        <taxon>Spermatophyta</taxon>
        <taxon>Magnoliopsida</taxon>
        <taxon>eudicotyledons</taxon>
        <taxon>Gunneridae</taxon>
        <taxon>Pentapetalae</taxon>
        <taxon>rosids</taxon>
        <taxon>fabids</taxon>
        <taxon>Fabales</taxon>
        <taxon>Fabaceae</taxon>
        <taxon>Papilionoideae</taxon>
        <taxon>50 kb inversion clade</taxon>
        <taxon>NPAAA clade</taxon>
        <taxon>indigoferoid/millettioid clade</taxon>
        <taxon>Phaseoleae</taxon>
        <taxon>Psophocarpus</taxon>
    </lineage>
</organism>
<evidence type="ECO:0000313" key="2">
    <source>
        <dbReference type="EMBL" id="KAK7399243.1"/>
    </source>
</evidence>
<evidence type="ECO:0000313" key="3">
    <source>
        <dbReference type="Proteomes" id="UP001386955"/>
    </source>
</evidence>
<dbReference type="Proteomes" id="UP001386955">
    <property type="component" value="Unassembled WGS sequence"/>
</dbReference>
<feature type="compositionally biased region" description="Basic residues" evidence="1">
    <location>
        <begin position="102"/>
        <end position="124"/>
    </location>
</feature>
<accession>A0AAN9SKQ1</accession>
<dbReference type="EMBL" id="JAYMYS010000003">
    <property type="protein sequence ID" value="KAK7399243.1"/>
    <property type="molecule type" value="Genomic_DNA"/>
</dbReference>
<name>A0AAN9SKQ1_PSOTE</name>
<dbReference type="AlphaFoldDB" id="A0AAN9SKQ1"/>
<reference evidence="2 3" key="1">
    <citation type="submission" date="2024-01" db="EMBL/GenBank/DDBJ databases">
        <title>The genomes of 5 underutilized Papilionoideae crops provide insights into root nodulation and disease resistanc.</title>
        <authorList>
            <person name="Jiang F."/>
        </authorList>
    </citation>
    <scope>NUCLEOTIDE SEQUENCE [LARGE SCALE GENOMIC DNA]</scope>
    <source>
        <strain evidence="2">DUOXIRENSHENG_FW03</strain>
        <tissue evidence="2">Leaves</tissue>
    </source>
</reference>
<comment type="caution">
    <text evidence="2">The sequence shown here is derived from an EMBL/GenBank/DDBJ whole genome shotgun (WGS) entry which is preliminary data.</text>
</comment>
<proteinExistence type="predicted"/>
<sequence length="124" mass="13813">MPGDNQPLSTSASILSTGAKDARVHVFMRWWVGFMLLSFRCRESEVERDIARKGRIWLGHGELIVSRLVKGMVGAVVASGEWVQTNGGNSRGSGSDEGKVVPAKKRKEGRHKGKRERRKRRNKG</sequence>
<keyword evidence="3" id="KW-1185">Reference proteome</keyword>